<protein>
    <submittedName>
        <fullName evidence="2">Uncharacterized protein</fullName>
    </submittedName>
</protein>
<accession>T0FNU1</accession>
<proteinExistence type="predicted"/>
<evidence type="ECO:0000313" key="3">
    <source>
        <dbReference type="Proteomes" id="UP000015442"/>
    </source>
</evidence>
<reference evidence="2 3" key="1">
    <citation type="submission" date="2013-05" db="EMBL/GenBank/DDBJ databases">
        <authorList>
            <person name="Harkins D.M."/>
            <person name="Durkin A.S."/>
            <person name="Brinkac L.M."/>
            <person name="Haft D.H."/>
            <person name="Selengut J.D."/>
            <person name="Sanka R."/>
            <person name="DePew J."/>
            <person name="Purushe J."/>
            <person name="Hartskeerl R.A."/>
            <person name="Ahmed A."/>
            <person name="van der Linden H."/>
            <person name="Goris M.G.A."/>
            <person name="Vinetz J.M."/>
            <person name="Sutton G.G."/>
            <person name="Nierman W.C."/>
            <person name="Fouts D.E."/>
        </authorList>
    </citation>
    <scope>NUCLEOTIDE SEQUENCE [LARGE SCALE GENOMIC DNA]</scope>
    <source>
        <strain evidence="2 3">CZ214</strain>
    </source>
</reference>
<organism evidence="2 3">
    <name type="scientific">Leptospira noguchii serovar Panama str. CZ214</name>
    <dbReference type="NCBI Taxonomy" id="1001595"/>
    <lineage>
        <taxon>Bacteria</taxon>
        <taxon>Pseudomonadati</taxon>
        <taxon>Spirochaetota</taxon>
        <taxon>Spirochaetia</taxon>
        <taxon>Leptospirales</taxon>
        <taxon>Leptospiraceae</taxon>
        <taxon>Leptospira</taxon>
    </lineage>
</organism>
<comment type="caution">
    <text evidence="2">The sequence shown here is derived from an EMBL/GenBank/DDBJ whole genome shotgun (WGS) entry which is preliminary data.</text>
</comment>
<feature type="region of interest" description="Disordered" evidence="1">
    <location>
        <begin position="1"/>
        <end position="28"/>
    </location>
</feature>
<feature type="compositionally biased region" description="Polar residues" evidence="1">
    <location>
        <begin position="1"/>
        <end position="25"/>
    </location>
</feature>
<dbReference type="EMBL" id="AKWY02000022">
    <property type="protein sequence ID" value="EQA71160.1"/>
    <property type="molecule type" value="Genomic_DNA"/>
</dbReference>
<evidence type="ECO:0000313" key="2">
    <source>
        <dbReference type="EMBL" id="EQA71160.1"/>
    </source>
</evidence>
<dbReference type="Proteomes" id="UP000015442">
    <property type="component" value="Unassembled WGS sequence"/>
</dbReference>
<evidence type="ECO:0000256" key="1">
    <source>
        <dbReference type="SAM" id="MobiDB-lite"/>
    </source>
</evidence>
<name>T0FNU1_9LEPT</name>
<sequence length="47" mass="5407">MSGQTPKQYSTDNLGDSNSQTTWCTNKDPRGESIAFMQWTFGFWISR</sequence>
<dbReference type="AlphaFoldDB" id="T0FNU1"/>
<gene>
    <name evidence="2" type="ORF">LEP1GSC059_1249</name>
</gene>